<dbReference type="SUPFAM" id="SSF52821">
    <property type="entry name" value="Rhodanese/Cell cycle control phosphatase"/>
    <property type="match status" value="2"/>
</dbReference>
<feature type="non-terminal residue" evidence="2">
    <location>
        <position position="1"/>
    </location>
</feature>
<dbReference type="PANTHER" id="PTHR43031:SF1">
    <property type="entry name" value="PYRIDINE NUCLEOTIDE-DISULPHIDE OXIDOREDUCTASE"/>
    <property type="match status" value="1"/>
</dbReference>
<dbReference type="EMBL" id="JAKEVY010000004">
    <property type="protein sequence ID" value="MCF1716462.1"/>
    <property type="molecule type" value="Genomic_DNA"/>
</dbReference>
<dbReference type="SMART" id="SM00450">
    <property type="entry name" value="RHOD"/>
    <property type="match status" value="2"/>
</dbReference>
<protein>
    <recommendedName>
        <fullName evidence="1">Rhodanese domain-containing protein</fullName>
    </recommendedName>
</protein>
<name>A0ABS9BLQ5_9BACT</name>
<dbReference type="PROSITE" id="PS50206">
    <property type="entry name" value="RHODANESE_3"/>
    <property type="match status" value="1"/>
</dbReference>
<feature type="domain" description="Rhodanese" evidence="1">
    <location>
        <begin position="166"/>
        <end position="256"/>
    </location>
</feature>
<dbReference type="RefSeq" id="WP_255723177.1">
    <property type="nucleotide sequence ID" value="NZ_JAKEVY010000004.1"/>
</dbReference>
<evidence type="ECO:0000313" key="3">
    <source>
        <dbReference type="Proteomes" id="UP001200145"/>
    </source>
</evidence>
<keyword evidence="3" id="KW-1185">Reference proteome</keyword>
<dbReference type="Pfam" id="PF00581">
    <property type="entry name" value="Rhodanese"/>
    <property type="match status" value="2"/>
</dbReference>
<evidence type="ECO:0000259" key="1">
    <source>
        <dbReference type="PROSITE" id="PS50206"/>
    </source>
</evidence>
<sequence length="262" mass="28841">LFDGLLSGCAETKLRNRRIPNGTYGGVRGQIANKLFAIFLLYYLRAMNTNRINVEELDSLTEKEPVFMLDTRPANAFVEGFIPGSVSAGSSGKYDKWIAENIADPLVVLISEAGNEDEAIARFQSAFPSISWKVLDGGFEAWEKASCPLDMIIEVEADELALDLPHDPHLQVIDLRGEEEFEAAHVTKAQHIPLAELIDLATIANFDEDQQLYLHCGGGQRSILAASLIKKQGVHNLRVVAGGFDAIQREKSIPITRKPSHS</sequence>
<proteinExistence type="predicted"/>
<reference evidence="2 3" key="1">
    <citation type="submission" date="2022-01" db="EMBL/GenBank/DDBJ databases">
        <title>Flavihumibacter sp. nov., isolated from sediment of a river.</title>
        <authorList>
            <person name="Liu H."/>
        </authorList>
    </citation>
    <scope>NUCLEOTIDE SEQUENCE [LARGE SCALE GENOMIC DNA]</scope>
    <source>
        <strain evidence="2 3">RY-1</strain>
    </source>
</reference>
<organism evidence="2 3">
    <name type="scientific">Flavihumibacter fluminis</name>
    <dbReference type="NCBI Taxonomy" id="2909236"/>
    <lineage>
        <taxon>Bacteria</taxon>
        <taxon>Pseudomonadati</taxon>
        <taxon>Bacteroidota</taxon>
        <taxon>Chitinophagia</taxon>
        <taxon>Chitinophagales</taxon>
        <taxon>Chitinophagaceae</taxon>
        <taxon>Flavihumibacter</taxon>
    </lineage>
</organism>
<gene>
    <name evidence="2" type="ORF">L0U88_17610</name>
</gene>
<comment type="caution">
    <text evidence="2">The sequence shown here is derived from an EMBL/GenBank/DDBJ whole genome shotgun (WGS) entry which is preliminary data.</text>
</comment>
<accession>A0ABS9BLQ5</accession>
<dbReference type="Gene3D" id="3.40.250.10">
    <property type="entry name" value="Rhodanese-like domain"/>
    <property type="match status" value="2"/>
</dbReference>
<evidence type="ECO:0000313" key="2">
    <source>
        <dbReference type="EMBL" id="MCF1716462.1"/>
    </source>
</evidence>
<dbReference type="Proteomes" id="UP001200145">
    <property type="component" value="Unassembled WGS sequence"/>
</dbReference>
<dbReference type="CDD" id="cd00158">
    <property type="entry name" value="RHOD"/>
    <property type="match status" value="1"/>
</dbReference>
<dbReference type="PANTHER" id="PTHR43031">
    <property type="entry name" value="FAD-DEPENDENT OXIDOREDUCTASE"/>
    <property type="match status" value="1"/>
</dbReference>
<dbReference type="InterPro" id="IPR001763">
    <property type="entry name" value="Rhodanese-like_dom"/>
</dbReference>
<dbReference type="InterPro" id="IPR036873">
    <property type="entry name" value="Rhodanese-like_dom_sf"/>
</dbReference>
<dbReference type="InterPro" id="IPR050229">
    <property type="entry name" value="GlpE_sulfurtransferase"/>
</dbReference>